<dbReference type="Gene3D" id="3.30.460.10">
    <property type="entry name" value="Beta Polymerase, domain 2"/>
    <property type="match status" value="1"/>
</dbReference>
<evidence type="ECO:0000313" key="2">
    <source>
        <dbReference type="Proteomes" id="UP000612362"/>
    </source>
</evidence>
<proteinExistence type="predicted"/>
<accession>A0A8J3I449</accession>
<dbReference type="SUPFAM" id="SSF81301">
    <property type="entry name" value="Nucleotidyltransferase"/>
    <property type="match status" value="1"/>
</dbReference>
<reference evidence="1" key="1">
    <citation type="submission" date="2020-10" db="EMBL/GenBank/DDBJ databases">
        <title>Taxonomic study of unclassified bacteria belonging to the class Ktedonobacteria.</title>
        <authorList>
            <person name="Yabe S."/>
            <person name="Wang C.M."/>
            <person name="Zheng Y."/>
            <person name="Sakai Y."/>
            <person name="Cavaletti L."/>
            <person name="Monciardini P."/>
            <person name="Donadio S."/>
        </authorList>
    </citation>
    <scope>NUCLEOTIDE SEQUENCE</scope>
    <source>
        <strain evidence="1">SOSP1-1</strain>
    </source>
</reference>
<dbReference type="InterPro" id="IPR043519">
    <property type="entry name" value="NT_sf"/>
</dbReference>
<name>A0A8J3I449_9CHLR</name>
<gene>
    <name evidence="1" type="ORF">KSX_80250</name>
</gene>
<keyword evidence="2" id="KW-1185">Reference proteome</keyword>
<comment type="caution">
    <text evidence="1">The sequence shown here is derived from an EMBL/GenBank/DDBJ whole genome shotgun (WGS) entry which is preliminary data.</text>
</comment>
<dbReference type="Proteomes" id="UP000612362">
    <property type="component" value="Unassembled WGS sequence"/>
</dbReference>
<protein>
    <submittedName>
        <fullName evidence="1">Nucleotidyltransferase</fullName>
    </submittedName>
</protein>
<evidence type="ECO:0000313" key="1">
    <source>
        <dbReference type="EMBL" id="GHO49862.1"/>
    </source>
</evidence>
<organism evidence="1 2">
    <name type="scientific">Ktedonospora formicarum</name>
    <dbReference type="NCBI Taxonomy" id="2778364"/>
    <lineage>
        <taxon>Bacteria</taxon>
        <taxon>Bacillati</taxon>
        <taxon>Chloroflexota</taxon>
        <taxon>Ktedonobacteria</taxon>
        <taxon>Ktedonobacterales</taxon>
        <taxon>Ktedonobacteraceae</taxon>
        <taxon>Ktedonospora</taxon>
    </lineage>
</organism>
<dbReference type="EMBL" id="BNJF01000006">
    <property type="protein sequence ID" value="GHO49862.1"/>
    <property type="molecule type" value="Genomic_DNA"/>
</dbReference>
<sequence>MFMGDDLAGRSGVSSLTDALVTAFRSLPATLAVVLAGSRTSGIADSRSDMDLYIYADSPPSLEERTIIMHQFADHGEIGNTFWEPGDEWADVRTRLGVDIMYRRPQWMEQELKRILVHHQASLGYSTCFWHNVLTSTPLWERQEWFTKLQAWARQPYPVTLKHAIIAKNHPILRRTRSSLLHQLELAVLRHDLVSRNHRVAALLASYFDIVFALNEVPHPGEKRLVEWVLSSCVHVPRDLEAQITAVLCACTAHRESDQSLLDHVQTLLNGLDEVLCAQGLINR</sequence>
<dbReference type="AlphaFoldDB" id="A0A8J3I449"/>